<sequence>MGCGGGEGEACGGLANRGGNGGLQRDWERLHLPIKDVAFEFGVSLSFFKKQCRALGVRRWPSRKLSSLARVRKALEGDGCGGGDEAAQKELLSLLDQNVEDIMEDPDAPIYDEFIKCRHEQYRVQMVAAAAAGGGGGGVDSGGADSDDGCDSRGTTASGGCSGASSRRAVAAANAVSTGGALTGQRRCRCSRRRRSDDGSGAEPERDDPDSDAS</sequence>
<accession>A0A150FUG9</accession>
<proteinExistence type="predicted"/>
<dbReference type="InterPro" id="IPR044607">
    <property type="entry name" value="RKD-like"/>
</dbReference>
<comment type="caution">
    <text evidence="9">The sequence shown here is derived from an EMBL/GenBank/DDBJ whole genome shotgun (WGS) entry which is preliminary data.</text>
</comment>
<keyword evidence="3" id="KW-0175">Coiled coil</keyword>
<evidence type="ECO:0000256" key="1">
    <source>
        <dbReference type="ARBA" id="ARBA00004049"/>
    </source>
</evidence>
<keyword evidence="4" id="KW-0238">DNA-binding</keyword>
<evidence type="ECO:0000313" key="9">
    <source>
        <dbReference type="EMBL" id="KXZ41283.1"/>
    </source>
</evidence>
<keyword evidence="5" id="KW-0804">Transcription</keyword>
<dbReference type="STRING" id="33097.A0A150FUG9"/>
<protein>
    <recommendedName>
        <fullName evidence="8">RWP-RK domain-containing protein</fullName>
    </recommendedName>
</protein>
<feature type="region of interest" description="Disordered" evidence="7">
    <location>
        <begin position="133"/>
        <end position="214"/>
    </location>
</feature>
<keyword evidence="6" id="KW-0539">Nucleus</keyword>
<name>A0A150FUG9_GONPE</name>
<keyword evidence="2" id="KW-0805">Transcription regulation</keyword>
<reference evidence="10" key="1">
    <citation type="journal article" date="2016" name="Nat. Commun.">
        <title>The Gonium pectorale genome demonstrates co-option of cell cycle regulation during the evolution of multicellularity.</title>
        <authorList>
            <person name="Hanschen E.R."/>
            <person name="Marriage T.N."/>
            <person name="Ferris P.J."/>
            <person name="Hamaji T."/>
            <person name="Toyoda A."/>
            <person name="Fujiyama A."/>
            <person name="Neme R."/>
            <person name="Noguchi H."/>
            <person name="Minakuchi Y."/>
            <person name="Suzuki M."/>
            <person name="Kawai-Toyooka H."/>
            <person name="Smith D.R."/>
            <person name="Sparks H."/>
            <person name="Anderson J."/>
            <person name="Bakaric R."/>
            <person name="Luria V."/>
            <person name="Karger A."/>
            <person name="Kirschner M.W."/>
            <person name="Durand P.M."/>
            <person name="Michod R.E."/>
            <person name="Nozaki H."/>
            <person name="Olson B.J."/>
        </authorList>
    </citation>
    <scope>NUCLEOTIDE SEQUENCE [LARGE SCALE GENOMIC DNA]</scope>
    <source>
        <strain evidence="10">NIES-2863</strain>
    </source>
</reference>
<feature type="domain" description="RWP-RK" evidence="8">
    <location>
        <begin position="10"/>
        <end position="90"/>
    </location>
</feature>
<evidence type="ECO:0000256" key="5">
    <source>
        <dbReference type="ARBA" id="ARBA00023163"/>
    </source>
</evidence>
<dbReference type="PROSITE" id="PS51519">
    <property type="entry name" value="RWP_RK"/>
    <property type="match status" value="1"/>
</dbReference>
<dbReference type="EMBL" id="LSYV01000577">
    <property type="protein sequence ID" value="KXZ41283.1"/>
    <property type="molecule type" value="Genomic_DNA"/>
</dbReference>
<organism evidence="9 10">
    <name type="scientific">Gonium pectorale</name>
    <name type="common">Green alga</name>
    <dbReference type="NCBI Taxonomy" id="33097"/>
    <lineage>
        <taxon>Eukaryota</taxon>
        <taxon>Viridiplantae</taxon>
        <taxon>Chlorophyta</taxon>
        <taxon>core chlorophytes</taxon>
        <taxon>Chlorophyceae</taxon>
        <taxon>CS clade</taxon>
        <taxon>Chlamydomonadales</taxon>
        <taxon>Volvocaceae</taxon>
        <taxon>Gonium</taxon>
    </lineage>
</organism>
<evidence type="ECO:0000256" key="6">
    <source>
        <dbReference type="ARBA" id="ARBA00023242"/>
    </source>
</evidence>
<evidence type="ECO:0000256" key="7">
    <source>
        <dbReference type="SAM" id="MobiDB-lite"/>
    </source>
</evidence>
<evidence type="ECO:0000313" key="10">
    <source>
        <dbReference type="Proteomes" id="UP000075714"/>
    </source>
</evidence>
<dbReference type="GO" id="GO:0003677">
    <property type="term" value="F:DNA binding"/>
    <property type="evidence" value="ECO:0007669"/>
    <property type="project" value="UniProtKB-KW"/>
</dbReference>
<dbReference type="PANTHER" id="PTHR46373">
    <property type="entry name" value="PROTEIN RKD4"/>
    <property type="match status" value="1"/>
</dbReference>
<evidence type="ECO:0000256" key="3">
    <source>
        <dbReference type="ARBA" id="ARBA00023054"/>
    </source>
</evidence>
<dbReference type="InterPro" id="IPR003035">
    <property type="entry name" value="RWP-RK_dom"/>
</dbReference>
<dbReference type="Proteomes" id="UP000075714">
    <property type="component" value="Unassembled WGS sequence"/>
</dbReference>
<dbReference type="AlphaFoldDB" id="A0A150FUG9"/>
<comment type="function">
    <text evidence="1">Putative transcription factor.</text>
</comment>
<feature type="compositionally biased region" description="Acidic residues" evidence="7">
    <location>
        <begin position="205"/>
        <end position="214"/>
    </location>
</feature>
<dbReference type="OrthoDB" id="552509at2759"/>
<keyword evidence="10" id="KW-1185">Reference proteome</keyword>
<gene>
    <name evidence="9" type="ORF">GPECTOR_580g633</name>
</gene>
<evidence type="ECO:0000259" key="8">
    <source>
        <dbReference type="PROSITE" id="PS51519"/>
    </source>
</evidence>
<evidence type="ECO:0000256" key="4">
    <source>
        <dbReference type="ARBA" id="ARBA00023125"/>
    </source>
</evidence>
<evidence type="ECO:0000256" key="2">
    <source>
        <dbReference type="ARBA" id="ARBA00023015"/>
    </source>
</evidence>
<dbReference type="PANTHER" id="PTHR46373:SF2">
    <property type="entry name" value="RWP-RK DOMAIN-CONTAINING PROTEIN"/>
    <property type="match status" value="1"/>
</dbReference>
<feature type="compositionally biased region" description="Low complexity" evidence="7">
    <location>
        <begin position="152"/>
        <end position="180"/>
    </location>
</feature>
<dbReference type="GO" id="GO:0003700">
    <property type="term" value="F:DNA-binding transcription factor activity"/>
    <property type="evidence" value="ECO:0007669"/>
    <property type="project" value="InterPro"/>
</dbReference>
<dbReference type="Pfam" id="PF02042">
    <property type="entry name" value="RWP-RK"/>
    <property type="match status" value="1"/>
</dbReference>